<protein>
    <recommendedName>
        <fullName evidence="1">Endonuclease/exonuclease/phosphatase domain-containing protein</fullName>
    </recommendedName>
</protein>
<name>A0A2U1MDI5_ARTAN</name>
<dbReference type="PANTHER" id="PTHR35218:SF9">
    <property type="entry name" value="ENDONUCLEASE_EXONUCLEASE_PHOSPHATASE DOMAIN-CONTAINING PROTEIN"/>
    <property type="match status" value="1"/>
</dbReference>
<dbReference type="EMBL" id="PKPP01005670">
    <property type="protein sequence ID" value="PWA59266.1"/>
    <property type="molecule type" value="Genomic_DNA"/>
</dbReference>
<dbReference type="GO" id="GO:0003824">
    <property type="term" value="F:catalytic activity"/>
    <property type="evidence" value="ECO:0007669"/>
    <property type="project" value="InterPro"/>
</dbReference>
<dbReference type="Proteomes" id="UP000245207">
    <property type="component" value="Unassembled WGS sequence"/>
</dbReference>
<accession>A0A2U1MDI5</accession>
<dbReference type="PANTHER" id="PTHR35218">
    <property type="entry name" value="RNASE H DOMAIN-CONTAINING PROTEIN"/>
    <property type="match status" value="1"/>
</dbReference>
<dbReference type="SUPFAM" id="SSF56219">
    <property type="entry name" value="DNase I-like"/>
    <property type="match status" value="1"/>
</dbReference>
<dbReference type="InterPro" id="IPR036691">
    <property type="entry name" value="Endo/exonu/phosph_ase_sf"/>
</dbReference>
<keyword evidence="3" id="KW-1185">Reference proteome</keyword>
<dbReference type="Gene3D" id="3.60.10.10">
    <property type="entry name" value="Endonuclease/exonuclease/phosphatase"/>
    <property type="match status" value="1"/>
</dbReference>
<dbReference type="OrthoDB" id="1001388at2759"/>
<comment type="caution">
    <text evidence="2">The sequence shown here is derived from an EMBL/GenBank/DDBJ whole genome shotgun (WGS) entry which is preliminary data.</text>
</comment>
<organism evidence="2 3">
    <name type="scientific">Artemisia annua</name>
    <name type="common">Sweet wormwood</name>
    <dbReference type="NCBI Taxonomy" id="35608"/>
    <lineage>
        <taxon>Eukaryota</taxon>
        <taxon>Viridiplantae</taxon>
        <taxon>Streptophyta</taxon>
        <taxon>Embryophyta</taxon>
        <taxon>Tracheophyta</taxon>
        <taxon>Spermatophyta</taxon>
        <taxon>Magnoliopsida</taxon>
        <taxon>eudicotyledons</taxon>
        <taxon>Gunneridae</taxon>
        <taxon>Pentapetalae</taxon>
        <taxon>asterids</taxon>
        <taxon>campanulids</taxon>
        <taxon>Asterales</taxon>
        <taxon>Asteraceae</taxon>
        <taxon>Asteroideae</taxon>
        <taxon>Anthemideae</taxon>
        <taxon>Artemisiinae</taxon>
        <taxon>Artemisia</taxon>
    </lineage>
</organism>
<dbReference type="InterPro" id="IPR005135">
    <property type="entry name" value="Endo/exonuclease/phosphatase"/>
</dbReference>
<proteinExistence type="predicted"/>
<dbReference type="AlphaFoldDB" id="A0A2U1MDI5"/>
<dbReference type="Pfam" id="PF03372">
    <property type="entry name" value="Exo_endo_phos"/>
    <property type="match status" value="1"/>
</dbReference>
<evidence type="ECO:0000313" key="3">
    <source>
        <dbReference type="Proteomes" id="UP000245207"/>
    </source>
</evidence>
<evidence type="ECO:0000313" key="2">
    <source>
        <dbReference type="EMBL" id="PWA59266.1"/>
    </source>
</evidence>
<evidence type="ECO:0000259" key="1">
    <source>
        <dbReference type="Pfam" id="PF03372"/>
    </source>
</evidence>
<sequence>MSILSWNVQGLGNPWTVQHICSLVNELSPTIMFLMETRLHGSEVTGFRYIFPQYNLLVVDSIRRAGGLLLFWKKEYDLNIKSFSQNHIDFVVKEYGNIWRGTGIYGWPRRQEKHRIWELLRSLRTNQDQAWVCFGDFNEIMYAFEKEGQRGSNNTEMSAFREACSFCNLEDRSATGVKLTWSNGRRGNENVRKRLDRFLTNSHWFELYPDASFENLARIASDHSPIFCRISPIVKKKNRMFRFESMWLRDESIHSVVRNGWAYGLAAGMQHDPCGIVSECANRLSDWNKRSFGHVQRAIKSKQRSLQIMQSRFDGSTREEQRALREQIKELLTREELMWKQRSRVQWLREGDKNTRFFHIVQATDKDEIVF</sequence>
<gene>
    <name evidence="2" type="ORF">CTI12_AA390910</name>
</gene>
<reference evidence="2 3" key="1">
    <citation type="journal article" date="2018" name="Mol. Plant">
        <title>The genome of Artemisia annua provides insight into the evolution of Asteraceae family and artemisinin biosynthesis.</title>
        <authorList>
            <person name="Shen Q."/>
            <person name="Zhang L."/>
            <person name="Liao Z."/>
            <person name="Wang S."/>
            <person name="Yan T."/>
            <person name="Shi P."/>
            <person name="Liu M."/>
            <person name="Fu X."/>
            <person name="Pan Q."/>
            <person name="Wang Y."/>
            <person name="Lv Z."/>
            <person name="Lu X."/>
            <person name="Zhang F."/>
            <person name="Jiang W."/>
            <person name="Ma Y."/>
            <person name="Chen M."/>
            <person name="Hao X."/>
            <person name="Li L."/>
            <person name="Tang Y."/>
            <person name="Lv G."/>
            <person name="Zhou Y."/>
            <person name="Sun X."/>
            <person name="Brodelius P.E."/>
            <person name="Rose J.K.C."/>
            <person name="Tang K."/>
        </authorList>
    </citation>
    <scope>NUCLEOTIDE SEQUENCE [LARGE SCALE GENOMIC DNA]</scope>
    <source>
        <strain evidence="3">cv. Huhao1</strain>
        <tissue evidence="2">Leaf</tissue>
    </source>
</reference>
<feature type="domain" description="Endonuclease/exonuclease/phosphatase" evidence="1">
    <location>
        <begin position="4"/>
        <end position="223"/>
    </location>
</feature>
<dbReference type="STRING" id="35608.A0A2U1MDI5"/>